<name>A0A852VBH2_9ACTN</name>
<keyword evidence="2" id="KW-1185">Reference proteome</keyword>
<sequence length="93" mass="9418">MLTGVALAGLLLGFGGAVGVAGEVELGGRGVIEEVGDGGGDHVGAGRGGPVIEADQAQRLRFRPDPGQGVSSRRRFRQAATVAAWAAVRRPVE</sequence>
<comment type="caution">
    <text evidence="1">The sequence shown here is derived from an EMBL/GenBank/DDBJ whole genome shotgun (WGS) entry which is preliminary data.</text>
</comment>
<evidence type="ECO:0000313" key="1">
    <source>
        <dbReference type="EMBL" id="NYF44583.1"/>
    </source>
</evidence>
<dbReference type="AlphaFoldDB" id="A0A852VBH2"/>
<dbReference type="EMBL" id="JACCCO010000004">
    <property type="protein sequence ID" value="NYF44583.1"/>
    <property type="molecule type" value="Genomic_DNA"/>
</dbReference>
<dbReference type="Proteomes" id="UP000576393">
    <property type="component" value="Unassembled WGS sequence"/>
</dbReference>
<proteinExistence type="predicted"/>
<dbReference type="RefSeq" id="WP_179829025.1">
    <property type="nucleotide sequence ID" value="NZ_JACCCO010000004.1"/>
</dbReference>
<evidence type="ECO:0000313" key="2">
    <source>
        <dbReference type="Proteomes" id="UP000576393"/>
    </source>
</evidence>
<accession>A0A852VBH2</accession>
<organism evidence="1 2">
    <name type="scientific">Streptosporangium sandarakinum</name>
    <dbReference type="NCBI Taxonomy" id="1260955"/>
    <lineage>
        <taxon>Bacteria</taxon>
        <taxon>Bacillati</taxon>
        <taxon>Actinomycetota</taxon>
        <taxon>Actinomycetes</taxon>
        <taxon>Streptosporangiales</taxon>
        <taxon>Streptosporangiaceae</taxon>
        <taxon>Streptosporangium</taxon>
    </lineage>
</organism>
<reference evidence="1 2" key="1">
    <citation type="submission" date="2020-07" db="EMBL/GenBank/DDBJ databases">
        <title>Sequencing the genomes of 1000 actinobacteria strains.</title>
        <authorList>
            <person name="Klenk H.-P."/>
        </authorList>
    </citation>
    <scope>NUCLEOTIDE SEQUENCE [LARGE SCALE GENOMIC DNA]</scope>
    <source>
        <strain evidence="1 2">DSM 45763</strain>
    </source>
</reference>
<gene>
    <name evidence="1" type="ORF">HDA43_006825</name>
</gene>
<protein>
    <submittedName>
        <fullName evidence="1">Uncharacterized protein</fullName>
    </submittedName>
</protein>